<dbReference type="Proteomes" id="UP000189677">
    <property type="component" value="Chromosome"/>
</dbReference>
<evidence type="ECO:0000313" key="1">
    <source>
        <dbReference type="EMBL" id="AQU67759.1"/>
    </source>
</evidence>
<dbReference type="EMBL" id="CP018047">
    <property type="protein sequence ID" value="AQU67759.1"/>
    <property type="molecule type" value="Genomic_DNA"/>
</dbReference>
<organism evidence="1 2">
    <name type="scientific">Streptomyces niveus</name>
    <name type="common">Streptomyces spheroides</name>
    <dbReference type="NCBI Taxonomy" id="193462"/>
    <lineage>
        <taxon>Bacteria</taxon>
        <taxon>Bacillati</taxon>
        <taxon>Actinomycetota</taxon>
        <taxon>Actinomycetes</taxon>
        <taxon>Kitasatosporales</taxon>
        <taxon>Streptomycetaceae</taxon>
        <taxon>Streptomyces</taxon>
    </lineage>
</organism>
<dbReference type="KEGG" id="snw:BBN63_17440"/>
<dbReference type="OrthoDB" id="4546670at2"/>
<name>A0A1U9QUK6_STRNV</name>
<keyword evidence="2" id="KW-1185">Reference proteome</keyword>
<proteinExistence type="predicted"/>
<dbReference type="AlphaFoldDB" id="A0A1U9QUK6"/>
<accession>A0A1U9QUK6</accession>
<evidence type="ECO:0000313" key="2">
    <source>
        <dbReference type="Proteomes" id="UP000189677"/>
    </source>
</evidence>
<dbReference type="RefSeq" id="WP_078076331.1">
    <property type="nucleotide sequence ID" value="NZ_CP018047.1"/>
</dbReference>
<gene>
    <name evidence="1" type="ORF">BBN63_17440</name>
</gene>
<sequence length="139" mass="15302">MPLLTTLTTSTLHYIRFQSPTRSPRGHFPGIFALANGLAWGGRLTPEQWSFWRTNNDWYDAAYPDPTKVDPTVYDNDVNPGATAWFKSTADELLARVPGYLDLLAAHDVACVRLTSPVAPGRVVYEDGCQIVVVPANPA</sequence>
<protein>
    <submittedName>
        <fullName evidence="1">Uncharacterized protein</fullName>
    </submittedName>
</protein>
<reference evidence="1 2" key="1">
    <citation type="submission" date="2016-11" db="EMBL/GenBank/DDBJ databases">
        <title>Complete genome sequence of Streptomyces niveus SCSIO 3406.</title>
        <authorList>
            <person name="Zhu Q."/>
            <person name="Cheng W."/>
            <person name="Song Y."/>
            <person name="Li Q."/>
            <person name="Ju J."/>
        </authorList>
    </citation>
    <scope>NUCLEOTIDE SEQUENCE [LARGE SCALE GENOMIC DNA]</scope>
    <source>
        <strain evidence="1 2">SCSIO 3406</strain>
    </source>
</reference>